<dbReference type="Gene3D" id="2.60.40.640">
    <property type="match status" value="1"/>
</dbReference>
<sequence length="117" mass="14026">MCNMAYVMQLTLSTDNIQFDENQERFKRGKIVRGTVSFNAPRDFPVTAIIARFKGEARTRWNGVPRAGYWRYFDKEVYLFHRRMKFRHVTVYQRYTLNTFFDGLNVSKDVPWHSIGF</sequence>
<organism evidence="4">
    <name type="scientific">Caenorhabditis remanei</name>
    <name type="common">Caenorhabditis vulgaris</name>
    <dbReference type="NCBI Taxonomy" id="31234"/>
    <lineage>
        <taxon>Eukaryota</taxon>
        <taxon>Metazoa</taxon>
        <taxon>Ecdysozoa</taxon>
        <taxon>Nematoda</taxon>
        <taxon>Chromadorea</taxon>
        <taxon>Rhabditida</taxon>
        <taxon>Rhabditina</taxon>
        <taxon>Rhabditomorpha</taxon>
        <taxon>Rhabditoidea</taxon>
        <taxon>Rhabditidae</taxon>
        <taxon>Peloderinae</taxon>
        <taxon>Caenorhabditis</taxon>
    </lineage>
</organism>
<name>E3N4Y3_CAERE</name>
<dbReference type="AlphaFoldDB" id="E3N4Y3"/>
<evidence type="ECO:0000313" key="3">
    <source>
        <dbReference type="EMBL" id="EFO86949.1"/>
    </source>
</evidence>
<accession>E3N4Y3</accession>
<evidence type="ECO:0000259" key="2">
    <source>
        <dbReference type="Pfam" id="PF00339"/>
    </source>
</evidence>
<evidence type="ECO:0000313" key="4">
    <source>
        <dbReference type="Proteomes" id="UP000008281"/>
    </source>
</evidence>
<keyword evidence="4" id="KW-1185">Reference proteome</keyword>
<dbReference type="OrthoDB" id="2333384at2759"/>
<dbReference type="InterPro" id="IPR014752">
    <property type="entry name" value="Arrestin-like_C"/>
</dbReference>
<proteinExistence type="inferred from homology"/>
<dbReference type="HOGENOM" id="CLU_2087049_0_0_1"/>
<feature type="domain" description="Arrestin-like N-terminal" evidence="2">
    <location>
        <begin position="16"/>
        <end position="80"/>
    </location>
</feature>
<dbReference type="Proteomes" id="UP000008281">
    <property type="component" value="Unassembled WGS sequence"/>
</dbReference>
<dbReference type="Pfam" id="PF00339">
    <property type="entry name" value="Arrestin_N"/>
    <property type="match status" value="1"/>
</dbReference>
<protein>
    <recommendedName>
        <fullName evidence="2">Arrestin-like N-terminal domain-containing protein</fullName>
    </recommendedName>
</protein>
<gene>
    <name evidence="3" type="ORF">CRE_09722</name>
</gene>
<comment type="similarity">
    <text evidence="1">Belongs to the arrestin family.</text>
</comment>
<evidence type="ECO:0000256" key="1">
    <source>
        <dbReference type="ARBA" id="ARBA00005298"/>
    </source>
</evidence>
<dbReference type="InParanoid" id="E3N4Y3"/>
<dbReference type="InterPro" id="IPR011021">
    <property type="entry name" value="Arrestin-like_N"/>
</dbReference>
<dbReference type="EMBL" id="DS268529">
    <property type="protein sequence ID" value="EFO86949.1"/>
    <property type="molecule type" value="Genomic_DNA"/>
</dbReference>
<reference evidence="3" key="1">
    <citation type="submission" date="2007-07" db="EMBL/GenBank/DDBJ databases">
        <title>PCAP assembly of the Caenorhabditis remanei genome.</title>
        <authorList>
            <consortium name="The Caenorhabditis remanei Sequencing Consortium"/>
            <person name="Wilson R.K."/>
        </authorList>
    </citation>
    <scope>NUCLEOTIDE SEQUENCE [LARGE SCALE GENOMIC DNA]</scope>
    <source>
        <strain evidence="3">PB4641</strain>
    </source>
</reference>